<evidence type="ECO:0000256" key="3">
    <source>
        <dbReference type="ARBA" id="ARBA00022729"/>
    </source>
</evidence>
<comment type="similarity">
    <text evidence="2">Belongs to the bacterial solute-binding protein SsuA/TauA family.</text>
</comment>
<dbReference type="Pfam" id="PF13379">
    <property type="entry name" value="NMT1_2"/>
    <property type="match status" value="1"/>
</dbReference>
<comment type="subcellular location">
    <subcellularLocation>
        <location evidence="1">Periplasm</location>
    </subcellularLocation>
</comment>
<accession>A0A0A3J6I9</accession>
<dbReference type="PANTHER" id="PTHR30024">
    <property type="entry name" value="ALIPHATIC SULFONATES-BINDING PROTEIN-RELATED"/>
    <property type="match status" value="1"/>
</dbReference>
<proteinExistence type="inferred from homology"/>
<evidence type="ECO:0000256" key="4">
    <source>
        <dbReference type="SAM" id="MobiDB-lite"/>
    </source>
</evidence>
<reference evidence="6 7" key="1">
    <citation type="submission" date="2014-02" db="EMBL/GenBank/DDBJ databases">
        <title>Draft genome sequence of Lysinibacillus massiliensis CCUG 49529.</title>
        <authorList>
            <person name="Zhang F."/>
            <person name="Wang G."/>
            <person name="Zhang L."/>
        </authorList>
    </citation>
    <scope>NUCLEOTIDE SEQUENCE [LARGE SCALE GENOMIC DNA]</scope>
    <source>
        <strain evidence="6 7">CCUG 49529</strain>
    </source>
</reference>
<feature type="signal peptide" evidence="5">
    <location>
        <begin position="1"/>
        <end position="21"/>
    </location>
</feature>
<comment type="caution">
    <text evidence="6">The sequence shown here is derived from an EMBL/GenBank/DDBJ whole genome shotgun (WGS) entry which is preliminary data.</text>
</comment>
<evidence type="ECO:0000313" key="7">
    <source>
        <dbReference type="Proteomes" id="UP000030595"/>
    </source>
</evidence>
<dbReference type="RefSeq" id="WP_036174168.1">
    <property type="nucleotide sequence ID" value="NZ_AVCZ01000008.1"/>
</dbReference>
<evidence type="ECO:0000256" key="1">
    <source>
        <dbReference type="ARBA" id="ARBA00004418"/>
    </source>
</evidence>
<sequence>MKKNLMSILIICLVFILAACGGSTQSTGSTGSTGTTNGETSGGETSSEETKKLVIAEPVHNVGYLPIYAAIHEGYFAEEGLEVEIITTTGGGHVTTVVSGEVWGNIGGPESNQMANNGSPDPIVSVVNVANRANVYLMAQTGLEVPDPSDEEAFAEFLKGKTISAHRYGGSLNVLTRWLLLELGLDPEKDVVLEELADPAAAISLVESGKAQIANGAEPQIKDGLAKGVWGEPFYKFTDLGDYPYSVISVRKSTIDEDPETVQKFVNAVIKGLKAINEDRALAEEIFMKEFPTSDETSMKAALDRAFEDELWSKDGFITEESLALTMEVVEKTGIYTDGYSYDELIDMQFVESSDE</sequence>
<dbReference type="PROSITE" id="PS51257">
    <property type="entry name" value="PROKAR_LIPOPROTEIN"/>
    <property type="match status" value="1"/>
</dbReference>
<dbReference type="SUPFAM" id="SSF53850">
    <property type="entry name" value="Periplasmic binding protein-like II"/>
    <property type="match status" value="1"/>
</dbReference>
<feature type="chain" id="PRO_5038828083" evidence="5">
    <location>
        <begin position="22"/>
        <end position="356"/>
    </location>
</feature>
<dbReference type="Gene3D" id="3.40.190.10">
    <property type="entry name" value="Periplasmic binding protein-like II"/>
    <property type="match status" value="2"/>
</dbReference>
<keyword evidence="7" id="KW-1185">Reference proteome</keyword>
<evidence type="ECO:0000256" key="2">
    <source>
        <dbReference type="ARBA" id="ARBA00010742"/>
    </source>
</evidence>
<organism evidence="6 7">
    <name type="scientific">Ureibacillus massiliensis 4400831 = CIP 108448 = CCUG 49529</name>
    <dbReference type="NCBI Taxonomy" id="1211035"/>
    <lineage>
        <taxon>Bacteria</taxon>
        <taxon>Bacillati</taxon>
        <taxon>Bacillota</taxon>
        <taxon>Bacilli</taxon>
        <taxon>Bacillales</taxon>
        <taxon>Caryophanaceae</taxon>
        <taxon>Ureibacillus</taxon>
    </lineage>
</organism>
<evidence type="ECO:0000256" key="5">
    <source>
        <dbReference type="SAM" id="SignalP"/>
    </source>
</evidence>
<name>A0A0A3J6I9_9BACL</name>
<dbReference type="AlphaFoldDB" id="A0A0A3J6I9"/>
<dbReference type="GO" id="GO:0042597">
    <property type="term" value="C:periplasmic space"/>
    <property type="evidence" value="ECO:0007669"/>
    <property type="project" value="UniProtKB-SubCell"/>
</dbReference>
<keyword evidence="3 5" id="KW-0732">Signal</keyword>
<gene>
    <name evidence="6" type="ORF">CD30_06705</name>
</gene>
<dbReference type="PANTHER" id="PTHR30024:SF47">
    <property type="entry name" value="TAURINE-BINDING PERIPLASMIC PROTEIN"/>
    <property type="match status" value="1"/>
</dbReference>
<dbReference type="Proteomes" id="UP000030595">
    <property type="component" value="Unassembled WGS sequence"/>
</dbReference>
<dbReference type="EMBL" id="JPVQ01000008">
    <property type="protein sequence ID" value="KGR91310.1"/>
    <property type="molecule type" value="Genomic_DNA"/>
</dbReference>
<feature type="region of interest" description="Disordered" evidence="4">
    <location>
        <begin position="24"/>
        <end position="49"/>
    </location>
</feature>
<dbReference type="eggNOG" id="COG0715">
    <property type="taxonomic scope" value="Bacteria"/>
</dbReference>
<dbReference type="OrthoDB" id="9815602at2"/>
<protein>
    <submittedName>
        <fullName evidence="6">Nitrate ABC transporter substrate-binding protein</fullName>
    </submittedName>
</protein>
<feature type="compositionally biased region" description="Low complexity" evidence="4">
    <location>
        <begin position="24"/>
        <end position="45"/>
    </location>
</feature>
<evidence type="ECO:0000313" key="6">
    <source>
        <dbReference type="EMBL" id="KGR91310.1"/>
    </source>
</evidence>